<dbReference type="InterPro" id="IPR005181">
    <property type="entry name" value="SASA"/>
</dbReference>
<dbReference type="InterPro" id="IPR036514">
    <property type="entry name" value="SGNH_hydro_sf"/>
</dbReference>
<name>A0A3M9MV05_9BACT</name>
<reference evidence="4 5" key="1">
    <citation type="submission" date="2018-11" db="EMBL/GenBank/DDBJ databases">
        <title>Rufibacter latericius sp. nov., isolated from water in Baiyang Lake.</title>
        <authorList>
            <person name="Yang Y."/>
        </authorList>
    </citation>
    <scope>NUCLEOTIDE SEQUENCE [LARGE SCALE GENOMIC DNA]</scope>
    <source>
        <strain evidence="4 5">R-22-1c-1</strain>
    </source>
</reference>
<dbReference type="InterPro" id="IPR008979">
    <property type="entry name" value="Galactose-bd-like_sf"/>
</dbReference>
<accession>A0A3M9MV05</accession>
<dbReference type="Gene3D" id="3.40.50.1110">
    <property type="entry name" value="SGNH hydrolase"/>
    <property type="match status" value="1"/>
</dbReference>
<dbReference type="GO" id="GO:0001681">
    <property type="term" value="F:sialate O-acetylesterase activity"/>
    <property type="evidence" value="ECO:0007669"/>
    <property type="project" value="InterPro"/>
</dbReference>
<organism evidence="4 5">
    <name type="scientific">Rufibacter latericius</name>
    <dbReference type="NCBI Taxonomy" id="2487040"/>
    <lineage>
        <taxon>Bacteria</taxon>
        <taxon>Pseudomonadati</taxon>
        <taxon>Bacteroidota</taxon>
        <taxon>Cytophagia</taxon>
        <taxon>Cytophagales</taxon>
        <taxon>Hymenobacteraceae</taxon>
        <taxon>Rufibacter</taxon>
    </lineage>
</organism>
<dbReference type="InterPro" id="IPR039329">
    <property type="entry name" value="SIAE"/>
</dbReference>
<feature type="region of interest" description="Disordered" evidence="2">
    <location>
        <begin position="618"/>
        <end position="642"/>
    </location>
</feature>
<keyword evidence="1" id="KW-0378">Hydrolase</keyword>
<keyword evidence="5" id="KW-1185">Reference proteome</keyword>
<dbReference type="SUPFAM" id="SSF52266">
    <property type="entry name" value="SGNH hydrolase"/>
    <property type="match status" value="1"/>
</dbReference>
<sequence length="642" mass="71085">MASLPSLSQVRLPKLVSDGMVLQRDKEIKLWGWAGKNEAISGSFNQKDFKTKADAEGNWQVTLPAQKAGGPYTMTLRASNTITLNDILVGDLWVCSGQSNMETPMSRVAPLYKEEIATAANSQIRYFEVPKNPDYTGPRQDLEKGSWQTVTPKTIHGFSALAYFFAKELQEKYKVPIGLVNASLGGSPAEAWISEESIKAFPTHYQEAQRFKDKELIAQIEKTNSEMNRAWYTQLRQNDEGFKQKDRPWTSPDLPTADWSTMKIPGYWADQPLGPMNGVVWFRKDIQVPAAMVGKPAYLLLGTIVDADSTFINGVFVGTTGYQYPPRRYDVPATVLKEGKNTLVVRVISNGGRGGFVEDKPYSIAAGGTTIDLKGEWKYKLGARMEPMGSQVNVRMKPTGLFNAMIAPLRNYQIKGVIWYQGESNAGRPEEYRTLFPTLIKDWRNFWNQGNFPFVFVQLPNFMKAQPQPSESGWAMTREAQAGALALPNTAMAVAIDLGEWNDIHPLNKKDVAHRVALAVQPLAYGAKNLVSSGPTFKSMRKDGNKIILSFTNTGSGLVAKGGGELKYFAVAGADKKFKWAKAQIKGNQVIVWSDEIASPEAVRYAWADNPEGANLYNKEDLPAAPFRTDSPAPVTKAEGIK</sequence>
<proteinExistence type="predicted"/>
<dbReference type="Proteomes" id="UP000272117">
    <property type="component" value="Unassembled WGS sequence"/>
</dbReference>
<dbReference type="Gene3D" id="2.60.120.260">
    <property type="entry name" value="Galactose-binding domain-like"/>
    <property type="match status" value="1"/>
</dbReference>
<dbReference type="GO" id="GO:0004553">
    <property type="term" value="F:hydrolase activity, hydrolyzing O-glycosyl compounds"/>
    <property type="evidence" value="ECO:0007669"/>
    <property type="project" value="InterPro"/>
</dbReference>
<feature type="domain" description="Sialate O-acetylesterase" evidence="3">
    <location>
        <begin position="377"/>
        <end position="505"/>
    </location>
</feature>
<evidence type="ECO:0000259" key="3">
    <source>
        <dbReference type="Pfam" id="PF03629"/>
    </source>
</evidence>
<dbReference type="AlphaFoldDB" id="A0A3M9MV05"/>
<gene>
    <name evidence="4" type="ORF">EFB08_05960</name>
</gene>
<dbReference type="EMBL" id="RJJD01000003">
    <property type="protein sequence ID" value="RNI29340.1"/>
    <property type="molecule type" value="Genomic_DNA"/>
</dbReference>
<protein>
    <submittedName>
        <fullName evidence="4">Sialate O-acetylesterase</fullName>
    </submittedName>
</protein>
<dbReference type="PANTHER" id="PTHR22901:SF0">
    <property type="entry name" value="SIALATE O-ACETYLESTERASE"/>
    <property type="match status" value="1"/>
</dbReference>
<comment type="caution">
    <text evidence="4">The sequence shown here is derived from an EMBL/GenBank/DDBJ whole genome shotgun (WGS) entry which is preliminary data.</text>
</comment>
<evidence type="ECO:0000256" key="2">
    <source>
        <dbReference type="SAM" id="MobiDB-lite"/>
    </source>
</evidence>
<feature type="domain" description="Sialate O-acetylesterase" evidence="3">
    <location>
        <begin position="90"/>
        <end position="196"/>
    </location>
</feature>
<evidence type="ECO:0000313" key="4">
    <source>
        <dbReference type="EMBL" id="RNI29340.1"/>
    </source>
</evidence>
<evidence type="ECO:0000256" key="1">
    <source>
        <dbReference type="ARBA" id="ARBA00022801"/>
    </source>
</evidence>
<dbReference type="SUPFAM" id="SSF49785">
    <property type="entry name" value="Galactose-binding domain-like"/>
    <property type="match status" value="1"/>
</dbReference>
<dbReference type="Pfam" id="PF03629">
    <property type="entry name" value="SASA"/>
    <property type="match status" value="2"/>
</dbReference>
<dbReference type="GO" id="GO:0005975">
    <property type="term" value="P:carbohydrate metabolic process"/>
    <property type="evidence" value="ECO:0007669"/>
    <property type="project" value="InterPro"/>
</dbReference>
<dbReference type="PANTHER" id="PTHR22901">
    <property type="entry name" value="SIALATE O-ACETYLESTERASE"/>
    <property type="match status" value="1"/>
</dbReference>
<evidence type="ECO:0000313" key="5">
    <source>
        <dbReference type="Proteomes" id="UP000272117"/>
    </source>
</evidence>
<dbReference type="OrthoDB" id="9816001at2"/>